<keyword evidence="3" id="KW-1185">Reference proteome</keyword>
<accession>A0ABR3NLD7</accession>
<name>A0ABR3NLD7_9TELE</name>
<dbReference type="Proteomes" id="UP001558613">
    <property type="component" value="Unassembled WGS sequence"/>
</dbReference>
<protein>
    <recommendedName>
        <fullName evidence="4">Prolactin receptor</fullName>
    </recommendedName>
</protein>
<feature type="compositionally biased region" description="Polar residues" evidence="1">
    <location>
        <begin position="63"/>
        <end position="75"/>
    </location>
</feature>
<evidence type="ECO:0008006" key="4">
    <source>
        <dbReference type="Google" id="ProtNLM"/>
    </source>
</evidence>
<evidence type="ECO:0000313" key="3">
    <source>
        <dbReference type="Proteomes" id="UP001558613"/>
    </source>
</evidence>
<dbReference type="EMBL" id="JAYMGO010000003">
    <property type="protein sequence ID" value="KAL1277714.1"/>
    <property type="molecule type" value="Genomic_DNA"/>
</dbReference>
<dbReference type="PROSITE" id="PS51257">
    <property type="entry name" value="PROKAR_LIPOPROTEIN"/>
    <property type="match status" value="1"/>
</dbReference>
<sequence length="88" mass="9821">MDYKETNALTTHDLIWPHRIPHHSSAGGLQSCVCSNVHRPLQRNWIPAAVRESDDDDVMTKFSGRSSTPMKTGQLDQVLPADSPLKEP</sequence>
<proteinExistence type="predicted"/>
<reference evidence="2 3" key="1">
    <citation type="submission" date="2023-09" db="EMBL/GenBank/DDBJ databases">
        <authorList>
            <person name="Wang M."/>
        </authorList>
    </citation>
    <scope>NUCLEOTIDE SEQUENCE [LARGE SCALE GENOMIC DNA]</scope>
    <source>
        <strain evidence="2">GT-2023</strain>
        <tissue evidence="2">Liver</tissue>
    </source>
</reference>
<evidence type="ECO:0000313" key="2">
    <source>
        <dbReference type="EMBL" id="KAL1277714.1"/>
    </source>
</evidence>
<feature type="region of interest" description="Disordered" evidence="1">
    <location>
        <begin position="52"/>
        <end position="88"/>
    </location>
</feature>
<organism evidence="2 3">
    <name type="scientific">Cirrhinus molitorella</name>
    <name type="common">mud carp</name>
    <dbReference type="NCBI Taxonomy" id="172907"/>
    <lineage>
        <taxon>Eukaryota</taxon>
        <taxon>Metazoa</taxon>
        <taxon>Chordata</taxon>
        <taxon>Craniata</taxon>
        <taxon>Vertebrata</taxon>
        <taxon>Euteleostomi</taxon>
        <taxon>Actinopterygii</taxon>
        <taxon>Neopterygii</taxon>
        <taxon>Teleostei</taxon>
        <taxon>Ostariophysi</taxon>
        <taxon>Cypriniformes</taxon>
        <taxon>Cyprinidae</taxon>
        <taxon>Labeoninae</taxon>
        <taxon>Labeonini</taxon>
        <taxon>Cirrhinus</taxon>
    </lineage>
</organism>
<comment type="caution">
    <text evidence="2">The sequence shown here is derived from an EMBL/GenBank/DDBJ whole genome shotgun (WGS) entry which is preliminary data.</text>
</comment>
<evidence type="ECO:0000256" key="1">
    <source>
        <dbReference type="SAM" id="MobiDB-lite"/>
    </source>
</evidence>
<gene>
    <name evidence="2" type="ORF">QQF64_024387</name>
</gene>